<dbReference type="GO" id="GO:0006633">
    <property type="term" value="P:fatty acid biosynthetic process"/>
    <property type="evidence" value="ECO:0007669"/>
    <property type="project" value="UniProtKB-UniRule"/>
</dbReference>
<evidence type="ECO:0000256" key="2">
    <source>
        <dbReference type="ARBA" id="ARBA00022679"/>
    </source>
</evidence>
<dbReference type="GO" id="GO:0008897">
    <property type="term" value="F:holo-[acyl-carrier-protein] synthase activity"/>
    <property type="evidence" value="ECO:0007669"/>
    <property type="project" value="UniProtKB-UniRule"/>
</dbReference>
<dbReference type="AlphaFoldDB" id="A0A2H5Y7W4"/>
<comment type="similarity">
    <text evidence="8">Belongs to the P-Pant transferase superfamily. AcpS family.</text>
</comment>
<feature type="domain" description="4'-phosphopantetheinyl transferase" evidence="9">
    <location>
        <begin position="3"/>
        <end position="103"/>
    </location>
</feature>
<dbReference type="GO" id="GO:0000287">
    <property type="term" value="F:magnesium ion binding"/>
    <property type="evidence" value="ECO:0007669"/>
    <property type="project" value="UniProtKB-UniRule"/>
</dbReference>
<dbReference type="EMBL" id="BEHY01000048">
    <property type="protein sequence ID" value="GBD09534.1"/>
    <property type="molecule type" value="Genomic_DNA"/>
</dbReference>
<proteinExistence type="inferred from homology"/>
<evidence type="ECO:0000256" key="3">
    <source>
        <dbReference type="ARBA" id="ARBA00022723"/>
    </source>
</evidence>
<keyword evidence="1 8" id="KW-0444">Lipid biosynthesis</keyword>
<evidence type="ECO:0000256" key="1">
    <source>
        <dbReference type="ARBA" id="ARBA00022516"/>
    </source>
</evidence>
<dbReference type="GO" id="GO:0005737">
    <property type="term" value="C:cytoplasm"/>
    <property type="evidence" value="ECO:0007669"/>
    <property type="project" value="UniProtKB-SubCell"/>
</dbReference>
<keyword evidence="4 8" id="KW-0276">Fatty acid metabolism</keyword>
<keyword evidence="7 8" id="KW-0275">Fatty acid biosynthesis</keyword>
<dbReference type="InterPro" id="IPR037143">
    <property type="entry name" value="4-PPantetheinyl_Trfase_dom_sf"/>
</dbReference>
<keyword evidence="2 8" id="KW-0808">Transferase</keyword>
<name>A0A2H5Y7W4_9CHLR</name>
<accession>A0A2H5Y7W4</accession>
<evidence type="ECO:0000256" key="5">
    <source>
        <dbReference type="ARBA" id="ARBA00022842"/>
    </source>
</evidence>
<keyword evidence="3 8" id="KW-0479">Metal-binding</keyword>
<keyword evidence="8" id="KW-0963">Cytoplasm</keyword>
<evidence type="ECO:0000256" key="8">
    <source>
        <dbReference type="HAMAP-Rule" id="MF_00101"/>
    </source>
</evidence>
<dbReference type="InterPro" id="IPR002582">
    <property type="entry name" value="ACPS"/>
</dbReference>
<dbReference type="SUPFAM" id="SSF56214">
    <property type="entry name" value="4'-phosphopantetheinyl transferase"/>
    <property type="match status" value="1"/>
</dbReference>
<dbReference type="NCBIfam" id="TIGR00556">
    <property type="entry name" value="pantethn_trn"/>
    <property type="match status" value="1"/>
</dbReference>
<comment type="subcellular location">
    <subcellularLocation>
        <location evidence="8">Cytoplasm</location>
    </subcellularLocation>
</comment>
<keyword evidence="6 8" id="KW-0443">Lipid metabolism</keyword>
<feature type="binding site" evidence="8">
    <location>
        <position position="7"/>
    </location>
    <ligand>
        <name>Mg(2+)</name>
        <dbReference type="ChEBI" id="CHEBI:18420"/>
    </ligand>
</feature>
<keyword evidence="5 8" id="KW-0460">Magnesium</keyword>
<sequence length="126" mass="13909">MVAIGIDIIEIRRVEHAVARFGERFLQRVFTPAERRACRGKVFEYAARFAAKEATAKALGVGLRIMAREGIGFHDVEILPDHRGQPHVHLHGWAAERARVLGLKQWAVSMTHDGGFAIAVVVSTSA</sequence>
<organism evidence="10 11">
    <name type="scientific">Candidatus Thermoflexus japonica</name>
    <dbReference type="NCBI Taxonomy" id="2035417"/>
    <lineage>
        <taxon>Bacteria</taxon>
        <taxon>Bacillati</taxon>
        <taxon>Chloroflexota</taxon>
        <taxon>Thermoflexia</taxon>
        <taxon>Thermoflexales</taxon>
        <taxon>Thermoflexaceae</taxon>
        <taxon>Thermoflexus</taxon>
    </lineage>
</organism>
<comment type="function">
    <text evidence="8">Transfers the 4'-phosphopantetheine moiety from coenzyme A to a Ser of acyl-carrier-protein.</text>
</comment>
<dbReference type="EC" id="2.7.8.7" evidence="8"/>
<evidence type="ECO:0000259" key="9">
    <source>
        <dbReference type="Pfam" id="PF01648"/>
    </source>
</evidence>
<dbReference type="NCBIfam" id="TIGR00516">
    <property type="entry name" value="acpS"/>
    <property type="match status" value="1"/>
</dbReference>
<dbReference type="HAMAP" id="MF_00101">
    <property type="entry name" value="AcpS"/>
    <property type="match status" value="1"/>
</dbReference>
<dbReference type="InterPro" id="IPR008278">
    <property type="entry name" value="4-PPantetheinyl_Trfase_dom"/>
</dbReference>
<evidence type="ECO:0000256" key="4">
    <source>
        <dbReference type="ARBA" id="ARBA00022832"/>
    </source>
</evidence>
<evidence type="ECO:0000256" key="6">
    <source>
        <dbReference type="ARBA" id="ARBA00023098"/>
    </source>
</evidence>
<protein>
    <recommendedName>
        <fullName evidence="8">Holo-[acyl-carrier-protein] synthase</fullName>
        <shortName evidence="8">Holo-ACP synthase</shortName>
        <ecNumber evidence="8">2.7.8.7</ecNumber>
    </recommendedName>
    <alternativeName>
        <fullName evidence="8">4'-phosphopantetheinyl transferase AcpS</fullName>
    </alternativeName>
</protein>
<feature type="binding site" evidence="8">
    <location>
        <position position="53"/>
    </location>
    <ligand>
        <name>Mg(2+)</name>
        <dbReference type="ChEBI" id="CHEBI:18420"/>
    </ligand>
</feature>
<comment type="caution">
    <text evidence="10">The sequence shown here is derived from an EMBL/GenBank/DDBJ whole genome shotgun (WGS) entry which is preliminary data.</text>
</comment>
<dbReference type="Gene3D" id="3.90.470.20">
    <property type="entry name" value="4'-phosphopantetheinyl transferase domain"/>
    <property type="match status" value="1"/>
</dbReference>
<dbReference type="Pfam" id="PF01648">
    <property type="entry name" value="ACPS"/>
    <property type="match status" value="1"/>
</dbReference>
<dbReference type="InterPro" id="IPR004568">
    <property type="entry name" value="Ppantetheine-prot_Trfase_dom"/>
</dbReference>
<gene>
    <name evidence="8 10" type="primary">acpS</name>
    <name evidence="10" type="ORF">HRbin22_01790</name>
</gene>
<comment type="catalytic activity">
    <reaction evidence="8">
        <text>apo-[ACP] + CoA = holo-[ACP] + adenosine 3',5'-bisphosphate + H(+)</text>
        <dbReference type="Rhea" id="RHEA:12068"/>
        <dbReference type="Rhea" id="RHEA-COMP:9685"/>
        <dbReference type="Rhea" id="RHEA-COMP:9690"/>
        <dbReference type="ChEBI" id="CHEBI:15378"/>
        <dbReference type="ChEBI" id="CHEBI:29999"/>
        <dbReference type="ChEBI" id="CHEBI:57287"/>
        <dbReference type="ChEBI" id="CHEBI:58343"/>
        <dbReference type="ChEBI" id="CHEBI:64479"/>
        <dbReference type="EC" id="2.7.8.7"/>
    </reaction>
</comment>
<evidence type="ECO:0000313" key="10">
    <source>
        <dbReference type="EMBL" id="GBD09534.1"/>
    </source>
</evidence>
<evidence type="ECO:0000313" key="11">
    <source>
        <dbReference type="Proteomes" id="UP000236642"/>
    </source>
</evidence>
<comment type="cofactor">
    <cofactor evidence="8">
        <name>Mg(2+)</name>
        <dbReference type="ChEBI" id="CHEBI:18420"/>
    </cofactor>
</comment>
<dbReference type="Proteomes" id="UP000236642">
    <property type="component" value="Unassembled WGS sequence"/>
</dbReference>
<reference evidence="11" key="1">
    <citation type="submission" date="2017-09" db="EMBL/GenBank/DDBJ databases">
        <title>Metaegenomics of thermophilic ammonia-oxidizing enrichment culture.</title>
        <authorList>
            <person name="Kato S."/>
            <person name="Suzuki K."/>
        </authorList>
    </citation>
    <scope>NUCLEOTIDE SEQUENCE [LARGE SCALE GENOMIC DNA]</scope>
</reference>
<evidence type="ECO:0000256" key="7">
    <source>
        <dbReference type="ARBA" id="ARBA00023160"/>
    </source>
</evidence>